<dbReference type="Proteomes" id="UP001153636">
    <property type="component" value="Chromosome 9"/>
</dbReference>
<accession>A0A9P0GLK3</accession>
<reference evidence="1" key="1">
    <citation type="submission" date="2022-01" db="EMBL/GenBank/DDBJ databases">
        <authorList>
            <person name="King R."/>
        </authorList>
    </citation>
    <scope>NUCLEOTIDE SEQUENCE</scope>
</reference>
<evidence type="ECO:0000313" key="2">
    <source>
        <dbReference type="Proteomes" id="UP001153636"/>
    </source>
</evidence>
<proteinExistence type="predicted"/>
<organism evidence="1 2">
    <name type="scientific">Psylliodes chrysocephalus</name>
    <dbReference type="NCBI Taxonomy" id="3402493"/>
    <lineage>
        <taxon>Eukaryota</taxon>
        <taxon>Metazoa</taxon>
        <taxon>Ecdysozoa</taxon>
        <taxon>Arthropoda</taxon>
        <taxon>Hexapoda</taxon>
        <taxon>Insecta</taxon>
        <taxon>Pterygota</taxon>
        <taxon>Neoptera</taxon>
        <taxon>Endopterygota</taxon>
        <taxon>Coleoptera</taxon>
        <taxon>Polyphaga</taxon>
        <taxon>Cucujiformia</taxon>
        <taxon>Chrysomeloidea</taxon>
        <taxon>Chrysomelidae</taxon>
        <taxon>Galerucinae</taxon>
        <taxon>Alticini</taxon>
        <taxon>Psylliodes</taxon>
    </lineage>
</organism>
<protein>
    <submittedName>
        <fullName evidence="1">Uncharacterized protein</fullName>
    </submittedName>
</protein>
<dbReference type="AlphaFoldDB" id="A0A9P0GLK3"/>
<name>A0A9P0GLK3_9CUCU</name>
<gene>
    <name evidence="1" type="ORF">PSYICH_LOCUS15071</name>
</gene>
<sequence>MYDRILSNHTLVGPLSDRPRKIAEKLFKSLQTHFKNLEMSSILLVSTFLDPRYKNIGFSGEMFGEKAKTLMIHILISYIDRFNNTDADGPEEDNSQESSTYDELSIWGEFDKQASQFRPVQGNDRSPKIS</sequence>
<keyword evidence="2" id="KW-1185">Reference proteome</keyword>
<dbReference type="OrthoDB" id="8065296at2759"/>
<dbReference type="EMBL" id="OV651821">
    <property type="protein sequence ID" value="CAH1115657.1"/>
    <property type="molecule type" value="Genomic_DNA"/>
</dbReference>
<evidence type="ECO:0000313" key="1">
    <source>
        <dbReference type="EMBL" id="CAH1115657.1"/>
    </source>
</evidence>